<dbReference type="AlphaFoldDB" id="A0A0C9V9W0"/>
<proteinExistence type="predicted"/>
<accession>A0A0C9V9W0</accession>
<gene>
    <name evidence="1" type="ORF">M422DRAFT_35244</name>
</gene>
<keyword evidence="2" id="KW-1185">Reference proteome</keyword>
<sequence>MIKLYLKGYTVDERLFQEFKGHERFNACCIFMRQLPPEERRCIDVVYHEEGNLWPILTRAGSNNREELEHVSIAPLNSKLRVAFKVKILSPYPPDHPMWESESIAKMRALTPEKYESKEEAAFEEPTEDNEDL</sequence>
<name>A0A0C9V9W0_SPHS4</name>
<evidence type="ECO:0000313" key="2">
    <source>
        <dbReference type="Proteomes" id="UP000054279"/>
    </source>
</evidence>
<dbReference type="EMBL" id="KN837204">
    <property type="protein sequence ID" value="KIJ34096.1"/>
    <property type="molecule type" value="Genomic_DNA"/>
</dbReference>
<organism evidence="1 2">
    <name type="scientific">Sphaerobolus stellatus (strain SS14)</name>
    <dbReference type="NCBI Taxonomy" id="990650"/>
    <lineage>
        <taxon>Eukaryota</taxon>
        <taxon>Fungi</taxon>
        <taxon>Dikarya</taxon>
        <taxon>Basidiomycota</taxon>
        <taxon>Agaricomycotina</taxon>
        <taxon>Agaricomycetes</taxon>
        <taxon>Phallomycetidae</taxon>
        <taxon>Geastrales</taxon>
        <taxon>Sphaerobolaceae</taxon>
        <taxon>Sphaerobolus</taxon>
    </lineage>
</organism>
<dbReference type="HOGENOM" id="CLU_1908018_0_0_1"/>
<reference evidence="1 2" key="1">
    <citation type="submission" date="2014-06" db="EMBL/GenBank/DDBJ databases">
        <title>Evolutionary Origins and Diversification of the Mycorrhizal Mutualists.</title>
        <authorList>
            <consortium name="DOE Joint Genome Institute"/>
            <consortium name="Mycorrhizal Genomics Consortium"/>
            <person name="Kohler A."/>
            <person name="Kuo A."/>
            <person name="Nagy L.G."/>
            <person name="Floudas D."/>
            <person name="Copeland A."/>
            <person name="Barry K.W."/>
            <person name="Cichocki N."/>
            <person name="Veneault-Fourrey C."/>
            <person name="LaButti K."/>
            <person name="Lindquist E.A."/>
            <person name="Lipzen A."/>
            <person name="Lundell T."/>
            <person name="Morin E."/>
            <person name="Murat C."/>
            <person name="Riley R."/>
            <person name="Ohm R."/>
            <person name="Sun H."/>
            <person name="Tunlid A."/>
            <person name="Henrissat B."/>
            <person name="Grigoriev I.V."/>
            <person name="Hibbett D.S."/>
            <person name="Martin F."/>
        </authorList>
    </citation>
    <scope>NUCLEOTIDE SEQUENCE [LARGE SCALE GENOMIC DNA]</scope>
    <source>
        <strain evidence="1 2">SS14</strain>
    </source>
</reference>
<dbReference type="Proteomes" id="UP000054279">
    <property type="component" value="Unassembled WGS sequence"/>
</dbReference>
<evidence type="ECO:0000313" key="1">
    <source>
        <dbReference type="EMBL" id="KIJ34096.1"/>
    </source>
</evidence>
<protein>
    <submittedName>
        <fullName evidence="1">Uncharacterized protein</fullName>
    </submittedName>
</protein>